<keyword evidence="13" id="KW-0548">Nucleotidyltransferase</keyword>
<protein>
    <recommendedName>
        <fullName evidence="7">Poly(A) polymerase I</fullName>
        <shortName evidence="7">PAP I</shortName>
        <ecNumber evidence="7">2.7.7.19</ecNumber>
    </recommendedName>
</protein>
<dbReference type="GO" id="GO:0005524">
    <property type="term" value="F:ATP binding"/>
    <property type="evidence" value="ECO:0007669"/>
    <property type="project" value="UniProtKB-UniRule"/>
</dbReference>
<dbReference type="InterPro" id="IPR052191">
    <property type="entry name" value="tRNA_ntf/polyA_polymerase_I"/>
</dbReference>
<dbReference type="GO" id="GO:0006397">
    <property type="term" value="P:mRNA processing"/>
    <property type="evidence" value="ECO:0007669"/>
    <property type="project" value="UniProtKB-KW"/>
</dbReference>
<dbReference type="CDD" id="cd05398">
    <property type="entry name" value="NT_ClassII-CCAase"/>
    <property type="match status" value="1"/>
</dbReference>
<dbReference type="SUPFAM" id="SSF81301">
    <property type="entry name" value="Nucleotidyltransferase"/>
    <property type="match status" value="1"/>
</dbReference>
<keyword evidence="4 7" id="KW-0067">ATP-binding</keyword>
<dbReference type="EC" id="2.7.7.19" evidence="7"/>
<evidence type="ECO:0000256" key="8">
    <source>
        <dbReference type="RuleBase" id="RU003953"/>
    </source>
</evidence>
<evidence type="ECO:0000313" key="14">
    <source>
        <dbReference type="EMBL" id="OIR25140.1"/>
    </source>
</evidence>
<dbReference type="Gene3D" id="3.30.460.10">
    <property type="entry name" value="Beta Polymerase, domain 2"/>
    <property type="match status" value="1"/>
</dbReference>
<keyword evidence="1 7" id="KW-0507">mRNA processing</keyword>
<feature type="domain" description="Polymerase A arginine-rich C-terminal" evidence="10">
    <location>
        <begin position="314"/>
        <end position="399"/>
    </location>
</feature>
<gene>
    <name evidence="7" type="primary">pcnB</name>
    <name evidence="14" type="ORF">BGC33_15095</name>
    <name evidence="12" type="ORF">MS2017_1245</name>
    <name evidence="13" type="ORF">THERMOS_711</name>
</gene>
<evidence type="ECO:0000259" key="10">
    <source>
        <dbReference type="Pfam" id="PF12626"/>
    </source>
</evidence>
<keyword evidence="17" id="KW-1185">Reference proteome</keyword>
<evidence type="ECO:0000259" key="11">
    <source>
        <dbReference type="Pfam" id="PF12627"/>
    </source>
</evidence>
<keyword evidence="3 7" id="KW-0547">Nucleotide-binding</keyword>
<name>A0A1J5TY44_9GAMM</name>
<evidence type="ECO:0000313" key="13">
    <source>
        <dbReference type="EMBL" id="CAB5497679.1"/>
    </source>
</evidence>
<dbReference type="AlphaFoldDB" id="A0A1J5TY44"/>
<feature type="active site" evidence="7">
    <location>
        <position position="143"/>
    </location>
</feature>
<dbReference type="Proteomes" id="UP000278334">
    <property type="component" value="Chromosome"/>
</dbReference>
<dbReference type="PANTHER" id="PTHR43051">
    <property type="entry name" value="POLYNUCLEOTIDE ADENYLYLTRANSFERASE FAMILY PROTEIN"/>
    <property type="match status" value="1"/>
</dbReference>
<dbReference type="InterPro" id="IPR010206">
    <property type="entry name" value="PolA_pol_I"/>
</dbReference>
<evidence type="ECO:0000259" key="9">
    <source>
        <dbReference type="Pfam" id="PF01743"/>
    </source>
</evidence>
<dbReference type="SUPFAM" id="SSF81891">
    <property type="entry name" value="Poly A polymerase C-terminal region-like"/>
    <property type="match status" value="1"/>
</dbReference>
<feature type="active site" evidence="7">
    <location>
        <position position="71"/>
    </location>
</feature>
<evidence type="ECO:0000313" key="17">
    <source>
        <dbReference type="Proteomes" id="UP000643672"/>
    </source>
</evidence>
<dbReference type="Proteomes" id="UP000643672">
    <property type="component" value="Unassembled WGS sequence"/>
</dbReference>
<evidence type="ECO:0000313" key="15">
    <source>
        <dbReference type="Proteomes" id="UP000182798"/>
    </source>
</evidence>
<evidence type="ECO:0000256" key="3">
    <source>
        <dbReference type="ARBA" id="ARBA00022741"/>
    </source>
</evidence>
<dbReference type="GO" id="GO:1990817">
    <property type="term" value="F:poly(A) RNA polymerase activity"/>
    <property type="evidence" value="ECO:0007669"/>
    <property type="project" value="UniProtKB-UniRule"/>
</dbReference>
<dbReference type="InterPro" id="IPR032828">
    <property type="entry name" value="PolyA_RNA-bd"/>
</dbReference>
<feature type="domain" description="tRNA nucleotidyltransferase/poly(A) polymerase RNA and SrmB- binding" evidence="11">
    <location>
        <begin position="204"/>
        <end position="261"/>
    </location>
</feature>
<dbReference type="HAMAP" id="MF_00957">
    <property type="entry name" value="PolyA_pol"/>
    <property type="match status" value="1"/>
</dbReference>
<feature type="domain" description="Poly A polymerase head" evidence="9">
    <location>
        <begin position="51"/>
        <end position="173"/>
    </location>
</feature>
<dbReference type="Pfam" id="PF12626">
    <property type="entry name" value="PolyA_pol_arg_C"/>
    <property type="match status" value="1"/>
</dbReference>
<dbReference type="GO" id="GO:0043633">
    <property type="term" value="P:polyadenylation-dependent RNA catabolic process"/>
    <property type="evidence" value="ECO:0007669"/>
    <property type="project" value="InterPro"/>
</dbReference>
<dbReference type="InterPro" id="IPR025866">
    <property type="entry name" value="PolyA_pol_arg_C_dom"/>
</dbReference>
<proteinExistence type="inferred from homology"/>
<evidence type="ECO:0000313" key="12">
    <source>
        <dbReference type="EMBL" id="AYQ56942.1"/>
    </source>
</evidence>
<reference evidence="14" key="2">
    <citation type="journal article" date="2017" name="Stand. Genomic Sci.">
        <title>Genome sequence of the sulfur-oxidizing Bathymodiolus thermophilus gill endosymbiont.</title>
        <authorList>
            <person name="Ponnudurai R."/>
            <person name="Sayavedra L."/>
            <person name="Kleiner M."/>
            <person name="Heiden S.E."/>
            <person name="Thurmer A."/>
            <person name="Felbeck H."/>
            <person name="Schluter R."/>
            <person name="Sievert S.M."/>
            <person name="Daniel R."/>
            <person name="Schweder T."/>
            <person name="Markert S."/>
        </authorList>
    </citation>
    <scope>NUCLEOTIDE SEQUENCE</scope>
    <source>
        <strain evidence="14">BAT/CrabSpa'14</strain>
    </source>
</reference>
<dbReference type="InterPro" id="IPR002646">
    <property type="entry name" value="PolA_pol_head_dom"/>
</dbReference>
<dbReference type="Gene3D" id="1.10.3090.10">
    <property type="entry name" value="cca-adding enzyme, domain 2"/>
    <property type="match status" value="1"/>
</dbReference>
<evidence type="ECO:0000313" key="16">
    <source>
        <dbReference type="Proteomes" id="UP000278334"/>
    </source>
</evidence>
<sequence>MQRIRSVFKKIFLGIKSNAKPVRQSVKFNEKLLDKNALKVVNTIHKAGFEVYLVGGCVRDLLLGLKPKDFDIATNAKPEQVNKLFKRSRLIGRRFRLVHVLFGARDFIEVATFRSGKVQTAKNGVIVRDNHYGKLEDDVVRRDFNINALYYDIHKKEVIDYVGGLADLEAGEIHVIGDATKRFKEDPVRMIRAVRFGEKLKAEMSEEIKAAILEQAPLLANVSAARLYEECIKLFQNEYSFKVYEQLERYGLLKHLFKQTHKNDFIKKACNNTSDRIKSGKPVTPAFLFAVFLWQAQNERFVLIKKKQRSFNLAQIQACDEAIISQIKQVSMPRYLTARMKDIWIMQSKLEKMHPKKVQPLLAHRGFRIAYDFLVLRSQSINPELKEAANFWTEAQYNNEV</sequence>
<accession>A0A1J5TY44</accession>
<keyword evidence="5 7" id="KW-0694">RNA-binding</keyword>
<comment type="similarity">
    <text evidence="7 8">Belongs to the tRNA nucleotidyltransferase/poly(A) polymerase family.</text>
</comment>
<dbReference type="Pfam" id="PF01743">
    <property type="entry name" value="PolyA_pol"/>
    <property type="match status" value="1"/>
</dbReference>
<comment type="function">
    <text evidence="7">Adds poly(A) tail to the 3' end of many RNAs, which usually targets these RNAs for decay. Plays a significant role in the global control of gene expression, through influencing the rate of transcript degradation, and in the general RNA quality control.</text>
</comment>
<evidence type="ECO:0000256" key="4">
    <source>
        <dbReference type="ARBA" id="ARBA00022840"/>
    </source>
</evidence>
<feature type="active site" evidence="7">
    <location>
        <position position="69"/>
    </location>
</feature>
<dbReference type="GO" id="GO:0003723">
    <property type="term" value="F:RNA binding"/>
    <property type="evidence" value="ECO:0007669"/>
    <property type="project" value="UniProtKB-UniRule"/>
</dbReference>
<evidence type="ECO:0000256" key="6">
    <source>
        <dbReference type="ARBA" id="ARBA00023163"/>
    </source>
</evidence>
<organism evidence="14 15">
    <name type="scientific">Bathymodiolus thermophilus thioautotrophic gill symbiont</name>
    <dbReference type="NCBI Taxonomy" id="2360"/>
    <lineage>
        <taxon>Bacteria</taxon>
        <taxon>Pseudomonadati</taxon>
        <taxon>Pseudomonadota</taxon>
        <taxon>Gammaproteobacteria</taxon>
        <taxon>sulfur-oxidizing symbionts</taxon>
    </lineage>
</organism>
<keyword evidence="6 7" id="KW-0804">Transcription</keyword>
<reference evidence="15" key="1">
    <citation type="submission" date="2016-09" db="EMBL/GenBank/DDBJ databases">
        <title>Genome Sequence of Bathymodiolus thermophilus sulfur-oxidizing gill endosymbiont.</title>
        <authorList>
            <person name="Ponnudurai R."/>
            <person name="Kleiner M."/>
            <person name="Sayavedra L."/>
            <person name="Thuermer A."/>
            <person name="Felbeck H."/>
            <person name="Schlueter R."/>
            <person name="Schweder T."/>
            <person name="Markert S."/>
        </authorList>
    </citation>
    <scope>NUCLEOTIDE SEQUENCE [LARGE SCALE GENOMIC DNA]</scope>
    <source>
        <strain evidence="15">BAT/CrabSpa'14</strain>
    </source>
</reference>
<dbReference type="KEGG" id="bthg:MS2017_1245"/>
<dbReference type="EMBL" id="MIQH01000398">
    <property type="protein sequence ID" value="OIR25140.1"/>
    <property type="molecule type" value="Genomic_DNA"/>
</dbReference>
<reference evidence="13 17" key="4">
    <citation type="submission" date="2020-05" db="EMBL/GenBank/DDBJ databases">
        <authorList>
            <person name="Petersen J."/>
            <person name="Sayavedra L."/>
        </authorList>
    </citation>
    <scope>NUCLEOTIDE SEQUENCE [LARGE SCALE GENOMIC DNA]</scope>
    <source>
        <strain evidence="13">B thermophilus SOXS</strain>
    </source>
</reference>
<evidence type="ECO:0000256" key="5">
    <source>
        <dbReference type="ARBA" id="ARBA00022884"/>
    </source>
</evidence>
<dbReference type="Proteomes" id="UP000182798">
    <property type="component" value="Unassembled WGS sequence"/>
</dbReference>
<dbReference type="EMBL" id="CP024634">
    <property type="protein sequence ID" value="AYQ56942.1"/>
    <property type="molecule type" value="Genomic_DNA"/>
</dbReference>
<keyword evidence="2 7" id="KW-0808">Transferase</keyword>
<evidence type="ECO:0000256" key="1">
    <source>
        <dbReference type="ARBA" id="ARBA00022664"/>
    </source>
</evidence>
<dbReference type="Pfam" id="PF12627">
    <property type="entry name" value="PolyA_pol_RNAbd"/>
    <property type="match status" value="1"/>
</dbReference>
<dbReference type="OrthoDB" id="9805698at2"/>
<evidence type="ECO:0000256" key="2">
    <source>
        <dbReference type="ARBA" id="ARBA00022679"/>
    </source>
</evidence>
<dbReference type="EMBL" id="CAESAQ020000043">
    <property type="protein sequence ID" value="CAB5497679.1"/>
    <property type="molecule type" value="Genomic_DNA"/>
</dbReference>
<dbReference type="InterPro" id="IPR043519">
    <property type="entry name" value="NT_sf"/>
</dbReference>
<reference evidence="12 16" key="3">
    <citation type="submission" date="2017-11" db="EMBL/GenBank/DDBJ databases">
        <title>Genome sequence of the bacterial symbiont EPR9N from a vent mussel Bathymodiolus thermophilus.</title>
        <authorList>
            <person name="Won Y.-J."/>
        </authorList>
    </citation>
    <scope>NUCLEOTIDE SEQUENCE [LARGE SCALE GENOMIC DNA]</scope>
    <source>
        <strain evidence="12 16">EPR9N</strain>
    </source>
</reference>
<evidence type="ECO:0000256" key="7">
    <source>
        <dbReference type="HAMAP-Rule" id="MF_00957"/>
    </source>
</evidence>
<dbReference type="RefSeq" id="WP_071563782.1">
    <property type="nucleotide sequence ID" value="NZ_CAESAQ020000043.1"/>
</dbReference>
<dbReference type="PANTHER" id="PTHR43051:SF1">
    <property type="entry name" value="POLYNUCLEOTIDE ADENYLYLTRANSFERASE FAMILY PROTEIN"/>
    <property type="match status" value="1"/>
</dbReference>
<dbReference type="NCBIfam" id="TIGR01942">
    <property type="entry name" value="pcnB"/>
    <property type="match status" value="1"/>
</dbReference>
<comment type="catalytic activity">
    <reaction evidence="7">
        <text>RNA(n) + ATP = RNA(n)-3'-adenine ribonucleotide + diphosphate</text>
        <dbReference type="Rhea" id="RHEA:11332"/>
        <dbReference type="Rhea" id="RHEA-COMP:14527"/>
        <dbReference type="Rhea" id="RHEA-COMP:17347"/>
        <dbReference type="ChEBI" id="CHEBI:30616"/>
        <dbReference type="ChEBI" id="CHEBI:33019"/>
        <dbReference type="ChEBI" id="CHEBI:140395"/>
        <dbReference type="ChEBI" id="CHEBI:173115"/>
        <dbReference type="EC" id="2.7.7.19"/>
    </reaction>
</comment>